<evidence type="ECO:0000313" key="1">
    <source>
        <dbReference type="EMBL" id="RCS57146.1"/>
    </source>
</evidence>
<sequence length="560" mass="57253">MAAKLTWLVFGIVTLGMLGCGGGGGGSGGGTTPAPVTPASLSGYAATGAALAGATVTATCQGGTSTATTTANGLYSLTAQGLPCVLTATLGSVSLRSVAPAGVSTIHISPLTDMAVAYLSGDLPSNAAGNLSALSALITTANINNAVAAVSTALNTATAGAINLGATNPLTHAAFRPSAPGVTQDALDALIDQLNTRISTTGQTTLTAINNALAHMGAGGDNTMINRLLSAPPIPNCPAIRNIPYRFVAADIGSAYRGLLTPNLTSTGGTFTTSYEGSTTRNGTLTLTANPCEATITEGTLSGKAYISSSGVLVYHYTTPTPVIGIAVPAQRLRLADIAGSWNTIEFGRFSAPLTGWNIAFEEVVYTATGAMSARVCTGTAPCGTFVSATTSYNNTRGGFVIDNSLTPFIAYAYRSPNGEKMMLMGDQTVIGVMTRNTSMSLPALNSQSTYWDVGTQTTRSGLVSSFTGTNSPEYTNTVTSISGSTVTRNRSDGRVDTVIYNFPRLGTRHRPAGTYNIGGITYSFSELIQTRAMGITFSGNVVTTTNTAVPFFGMSVDRP</sequence>
<dbReference type="PROSITE" id="PS51257">
    <property type="entry name" value="PROKAR_LIPOPROTEIN"/>
    <property type="match status" value="1"/>
</dbReference>
<dbReference type="AlphaFoldDB" id="A0A368L0T1"/>
<accession>A0A368L0T1</accession>
<evidence type="ECO:0008006" key="3">
    <source>
        <dbReference type="Google" id="ProtNLM"/>
    </source>
</evidence>
<keyword evidence="2" id="KW-1185">Reference proteome</keyword>
<protein>
    <recommendedName>
        <fullName evidence="3">Carboxypeptidase regulatory-like domain-containing protein</fullName>
    </recommendedName>
</protein>
<name>A0A368L0T1_9BURK</name>
<comment type="caution">
    <text evidence="1">The sequence shown here is derived from an EMBL/GenBank/DDBJ whole genome shotgun (WGS) entry which is preliminary data.</text>
</comment>
<dbReference type="RefSeq" id="WP_114403288.1">
    <property type="nucleotide sequence ID" value="NZ_QPGB01000004.1"/>
</dbReference>
<proteinExistence type="predicted"/>
<organism evidence="1 2">
    <name type="scientific">Parvibium lacunae</name>
    <dbReference type="NCBI Taxonomy" id="1888893"/>
    <lineage>
        <taxon>Bacteria</taxon>
        <taxon>Pseudomonadati</taxon>
        <taxon>Pseudomonadota</taxon>
        <taxon>Betaproteobacteria</taxon>
        <taxon>Burkholderiales</taxon>
        <taxon>Alcaligenaceae</taxon>
        <taxon>Parvibium</taxon>
    </lineage>
</organism>
<dbReference type="OrthoDB" id="8959311at2"/>
<reference evidence="1 2" key="1">
    <citation type="journal article" date="2018" name="Int. J. Syst. Evol. Microbiol.">
        <title>Parvibium lacunae gen. nov., sp. nov., a new member of the family Alcaligenaceae isolated from a freshwater pond.</title>
        <authorList>
            <person name="Chen W.M."/>
            <person name="Xie P.B."/>
            <person name="Hsu M.Y."/>
            <person name="Sheu S.Y."/>
        </authorList>
    </citation>
    <scope>NUCLEOTIDE SEQUENCE [LARGE SCALE GENOMIC DNA]</scope>
    <source>
        <strain evidence="1 2">KMB9</strain>
    </source>
</reference>
<dbReference type="EMBL" id="QPGB01000004">
    <property type="protein sequence ID" value="RCS57146.1"/>
    <property type="molecule type" value="Genomic_DNA"/>
</dbReference>
<evidence type="ECO:0000313" key="2">
    <source>
        <dbReference type="Proteomes" id="UP000252357"/>
    </source>
</evidence>
<gene>
    <name evidence="1" type="ORF">DU000_10105</name>
</gene>
<dbReference type="Proteomes" id="UP000252357">
    <property type="component" value="Unassembled WGS sequence"/>
</dbReference>